<keyword evidence="2" id="KW-1185">Reference proteome</keyword>
<comment type="caution">
    <text evidence="1">The sequence shown here is derived from an EMBL/GenBank/DDBJ whole genome shotgun (WGS) entry which is preliminary data.</text>
</comment>
<dbReference type="SUPFAM" id="SSF53300">
    <property type="entry name" value="vWA-like"/>
    <property type="match status" value="1"/>
</dbReference>
<dbReference type="EMBL" id="JAERRC010000030">
    <property type="protein sequence ID" value="MBL0706296.1"/>
    <property type="molecule type" value="Genomic_DNA"/>
</dbReference>
<accession>A0ABS1K3N4</accession>
<gene>
    <name evidence="1" type="ORF">JJE72_12370</name>
</gene>
<reference evidence="1 2" key="1">
    <citation type="submission" date="2021-01" db="EMBL/GenBank/DDBJ databases">
        <title>Genome public.</title>
        <authorList>
            <person name="Liu C."/>
            <person name="Sun Q."/>
        </authorList>
    </citation>
    <scope>NUCLEOTIDE SEQUENCE [LARGE SCALE GENOMIC DNA]</scope>
    <source>
        <strain evidence="1 2">JC656</strain>
    </source>
</reference>
<proteinExistence type="predicted"/>
<name>A0ABS1K3N4_9MICC</name>
<evidence type="ECO:0008006" key="3">
    <source>
        <dbReference type="Google" id="ProtNLM"/>
    </source>
</evidence>
<organism evidence="1 2">
    <name type="scientific">Sinomonas cellulolyticus</name>
    <dbReference type="NCBI Taxonomy" id="2801916"/>
    <lineage>
        <taxon>Bacteria</taxon>
        <taxon>Bacillati</taxon>
        <taxon>Actinomycetota</taxon>
        <taxon>Actinomycetes</taxon>
        <taxon>Micrococcales</taxon>
        <taxon>Micrococcaceae</taxon>
        <taxon>Sinomonas</taxon>
    </lineage>
</organism>
<protein>
    <recommendedName>
        <fullName evidence="3">VWFA domain-containing protein</fullName>
    </recommendedName>
</protein>
<sequence length="227" mass="23906">MKTAACLASALRGDSTPMHAEAGVETRLGFPGLCPEHSVLTAFLIDDSGSVIGPAGNDPLSNRYAEIRRAITAIRRWCLCGNEHVSIIHFDTPTSGCLAPRTLRRTSTSVLARSLRTPPDAAGQSVALGALSALATHHTAVPDSELVTVILTDWELFDDPKELEGALAGLPGQIVSVGLGIVKRPAVLPPGAQFIPVTPQSTPGTVAQAVFDALKVHRMPLISNPWE</sequence>
<dbReference type="Proteomes" id="UP000639051">
    <property type="component" value="Unassembled WGS sequence"/>
</dbReference>
<dbReference type="InterPro" id="IPR036465">
    <property type="entry name" value="vWFA_dom_sf"/>
</dbReference>
<evidence type="ECO:0000313" key="1">
    <source>
        <dbReference type="EMBL" id="MBL0706296.1"/>
    </source>
</evidence>
<evidence type="ECO:0000313" key="2">
    <source>
        <dbReference type="Proteomes" id="UP000639051"/>
    </source>
</evidence>
<dbReference type="RefSeq" id="WP_189692704.1">
    <property type="nucleotide sequence ID" value="NZ_BNCM01000003.1"/>
</dbReference>